<dbReference type="Gene3D" id="1.10.260.40">
    <property type="entry name" value="lambda repressor-like DNA-binding domains"/>
    <property type="match status" value="1"/>
</dbReference>
<name>A0A367PAJ1_CUPNE</name>
<evidence type="ECO:0000313" key="2">
    <source>
        <dbReference type="EMBL" id="RCJ04105.1"/>
    </source>
</evidence>
<accession>A0A367PAJ1</accession>
<organism evidence="2 3">
    <name type="scientific">Cupriavidus necator</name>
    <name type="common">Alcaligenes eutrophus</name>
    <name type="synonym">Ralstonia eutropha</name>
    <dbReference type="NCBI Taxonomy" id="106590"/>
    <lineage>
        <taxon>Bacteria</taxon>
        <taxon>Pseudomonadati</taxon>
        <taxon>Pseudomonadota</taxon>
        <taxon>Betaproteobacteria</taxon>
        <taxon>Burkholderiales</taxon>
        <taxon>Burkholderiaceae</taxon>
        <taxon>Cupriavidus</taxon>
    </lineage>
</organism>
<dbReference type="InterPro" id="IPR001387">
    <property type="entry name" value="Cro/C1-type_HTH"/>
</dbReference>
<protein>
    <submittedName>
        <fullName evidence="2">Transcriptional regulator</fullName>
    </submittedName>
</protein>
<evidence type="ECO:0000313" key="3">
    <source>
        <dbReference type="Proteomes" id="UP000253501"/>
    </source>
</evidence>
<sequence length="139" mass="15106">MTRLDKSPKWLADEAGVSYETVRKWLADEIAPKRARVAAVAQILELSEEALMFGAERASAPAAGTQRTVASPLKASWPFSVPREEFDRIGPAEKANLDAVVTKFIAGCLAEQPVSARKNKVIEFTGHPLSTTAKKRGTK</sequence>
<evidence type="ECO:0000259" key="1">
    <source>
        <dbReference type="PROSITE" id="PS50943"/>
    </source>
</evidence>
<dbReference type="SUPFAM" id="SSF47413">
    <property type="entry name" value="lambda repressor-like DNA-binding domains"/>
    <property type="match status" value="1"/>
</dbReference>
<dbReference type="PROSITE" id="PS50943">
    <property type="entry name" value="HTH_CROC1"/>
    <property type="match status" value="1"/>
</dbReference>
<dbReference type="InterPro" id="IPR010982">
    <property type="entry name" value="Lambda_DNA-bd_dom_sf"/>
</dbReference>
<dbReference type="Proteomes" id="UP000253501">
    <property type="component" value="Unassembled WGS sequence"/>
</dbReference>
<dbReference type="AlphaFoldDB" id="A0A367PAJ1"/>
<gene>
    <name evidence="2" type="ORF">DDK22_33875</name>
</gene>
<comment type="caution">
    <text evidence="2">The sequence shown here is derived from an EMBL/GenBank/DDBJ whole genome shotgun (WGS) entry which is preliminary data.</text>
</comment>
<proteinExistence type="predicted"/>
<dbReference type="EMBL" id="QDHA01000113">
    <property type="protein sequence ID" value="RCJ04105.1"/>
    <property type="molecule type" value="Genomic_DNA"/>
</dbReference>
<reference evidence="2 3" key="1">
    <citation type="submission" date="2018-04" db="EMBL/GenBank/DDBJ databases">
        <title>Cupriavidus necator CR12 genome sequencing and assembly.</title>
        <authorList>
            <person name="Ben Fekih I."/>
            <person name="Mazhar H.S."/>
            <person name="Bello S.K."/>
            <person name="Rensing C."/>
        </authorList>
    </citation>
    <scope>NUCLEOTIDE SEQUENCE [LARGE SCALE GENOMIC DNA]</scope>
    <source>
        <strain evidence="2 3">CR12</strain>
    </source>
</reference>
<dbReference type="CDD" id="cd00093">
    <property type="entry name" value="HTH_XRE"/>
    <property type="match status" value="1"/>
</dbReference>
<dbReference type="GO" id="GO:0003677">
    <property type="term" value="F:DNA binding"/>
    <property type="evidence" value="ECO:0007669"/>
    <property type="project" value="InterPro"/>
</dbReference>
<feature type="domain" description="HTH cro/C1-type" evidence="1">
    <location>
        <begin position="11"/>
        <end position="51"/>
    </location>
</feature>